<accession>A0ABW3GQI6</accession>
<organism evidence="1 2">
    <name type="scientific">Methylophilus glucosoxydans</name>
    <dbReference type="NCBI Taxonomy" id="752553"/>
    <lineage>
        <taxon>Bacteria</taxon>
        <taxon>Pseudomonadati</taxon>
        <taxon>Pseudomonadota</taxon>
        <taxon>Betaproteobacteria</taxon>
        <taxon>Nitrosomonadales</taxon>
        <taxon>Methylophilaceae</taxon>
        <taxon>Methylophilus</taxon>
    </lineage>
</organism>
<reference evidence="2" key="1">
    <citation type="journal article" date="2019" name="Int. J. Syst. Evol. Microbiol.">
        <title>The Global Catalogue of Microorganisms (GCM) 10K type strain sequencing project: providing services to taxonomists for standard genome sequencing and annotation.</title>
        <authorList>
            <consortium name="The Broad Institute Genomics Platform"/>
            <consortium name="The Broad Institute Genome Sequencing Center for Infectious Disease"/>
            <person name="Wu L."/>
            <person name="Ma J."/>
        </authorList>
    </citation>
    <scope>NUCLEOTIDE SEQUENCE [LARGE SCALE GENOMIC DNA]</scope>
    <source>
        <strain evidence="2">CCUG 59685</strain>
    </source>
</reference>
<name>A0ABW3GQI6_9PROT</name>
<comment type="caution">
    <text evidence="1">The sequence shown here is derived from an EMBL/GenBank/DDBJ whole genome shotgun (WGS) entry which is preliminary data.</text>
</comment>
<dbReference type="Proteomes" id="UP001597106">
    <property type="component" value="Unassembled WGS sequence"/>
</dbReference>
<gene>
    <name evidence="1" type="ORF">ACFQ1T_14080</name>
</gene>
<evidence type="ECO:0008006" key="3">
    <source>
        <dbReference type="Google" id="ProtNLM"/>
    </source>
</evidence>
<dbReference type="RefSeq" id="WP_379077919.1">
    <property type="nucleotide sequence ID" value="NZ_JBHTJW010000006.1"/>
</dbReference>
<protein>
    <recommendedName>
        <fullName evidence="3">DUF4145 domain-containing protein</fullName>
    </recommendedName>
</protein>
<dbReference type="EMBL" id="JBHTJW010000006">
    <property type="protein sequence ID" value="MFD0930914.1"/>
    <property type="molecule type" value="Genomic_DNA"/>
</dbReference>
<keyword evidence="2" id="KW-1185">Reference proteome</keyword>
<proteinExistence type="predicted"/>
<evidence type="ECO:0000313" key="1">
    <source>
        <dbReference type="EMBL" id="MFD0930914.1"/>
    </source>
</evidence>
<sequence>MEIARRQIETASELLLDERDFLAVVTLAGAAEEILGSLLRRKGQLAMIDHLVNLDKRQFGGRPFAVLNKEVNGNRNALKHANDPQEDTIEIEAGEAIAMLSRAIVNYALLNNAELTPIMILVYEYLNRLYPDDAP</sequence>
<evidence type="ECO:0000313" key="2">
    <source>
        <dbReference type="Proteomes" id="UP001597106"/>
    </source>
</evidence>